<feature type="compositionally biased region" description="Polar residues" evidence="1">
    <location>
        <begin position="9"/>
        <end position="18"/>
    </location>
</feature>
<reference evidence="2" key="1">
    <citation type="submission" date="2019-10" db="EMBL/GenBank/DDBJ databases">
        <authorList>
            <consortium name="DOE Joint Genome Institute"/>
            <person name="Kuo A."/>
            <person name="Miyauchi S."/>
            <person name="Kiss E."/>
            <person name="Drula E."/>
            <person name="Kohler A."/>
            <person name="Sanchez-Garcia M."/>
            <person name="Andreopoulos B."/>
            <person name="Barry K.W."/>
            <person name="Bonito G."/>
            <person name="Buee M."/>
            <person name="Carver A."/>
            <person name="Chen C."/>
            <person name="Cichocki N."/>
            <person name="Clum A."/>
            <person name="Culley D."/>
            <person name="Crous P.W."/>
            <person name="Fauchery L."/>
            <person name="Girlanda M."/>
            <person name="Hayes R."/>
            <person name="Keri Z."/>
            <person name="LaButti K."/>
            <person name="Lipzen A."/>
            <person name="Lombard V."/>
            <person name="Magnuson J."/>
            <person name="Maillard F."/>
            <person name="Morin E."/>
            <person name="Murat C."/>
            <person name="Nolan M."/>
            <person name="Ohm R."/>
            <person name="Pangilinan J."/>
            <person name="Pereira M."/>
            <person name="Perotto S."/>
            <person name="Peter M."/>
            <person name="Riley R."/>
            <person name="Sitrit Y."/>
            <person name="Stielow B."/>
            <person name="Szollosi G."/>
            <person name="Zifcakova L."/>
            <person name="Stursova M."/>
            <person name="Spatafora J.W."/>
            <person name="Tedersoo L."/>
            <person name="Vaario L.-M."/>
            <person name="Yamada A."/>
            <person name="Yan M."/>
            <person name="Wang P."/>
            <person name="Xu J."/>
            <person name="Bruns T."/>
            <person name="Baldrian P."/>
            <person name="Vilgalys R."/>
            <person name="Henrissat B."/>
            <person name="Grigoriev I.V."/>
            <person name="Hibbett D."/>
            <person name="Nagy L.G."/>
            <person name="Martin F.M."/>
        </authorList>
    </citation>
    <scope>NUCLEOTIDE SEQUENCE</scope>
    <source>
        <strain evidence="2">BED1</strain>
    </source>
</reference>
<evidence type="ECO:0000256" key="1">
    <source>
        <dbReference type="SAM" id="MobiDB-lite"/>
    </source>
</evidence>
<gene>
    <name evidence="2" type="ORF">L210DRAFT_363845</name>
</gene>
<accession>A0AAD4BNG5</accession>
<feature type="region of interest" description="Disordered" evidence="1">
    <location>
        <begin position="1"/>
        <end position="23"/>
    </location>
</feature>
<keyword evidence="3" id="KW-1185">Reference proteome</keyword>
<evidence type="ECO:0000313" key="2">
    <source>
        <dbReference type="EMBL" id="KAF8435475.1"/>
    </source>
</evidence>
<dbReference type="EMBL" id="WHUW01000025">
    <property type="protein sequence ID" value="KAF8435475.1"/>
    <property type="molecule type" value="Genomic_DNA"/>
</dbReference>
<organism evidence="2 3">
    <name type="scientific">Boletus edulis BED1</name>
    <dbReference type="NCBI Taxonomy" id="1328754"/>
    <lineage>
        <taxon>Eukaryota</taxon>
        <taxon>Fungi</taxon>
        <taxon>Dikarya</taxon>
        <taxon>Basidiomycota</taxon>
        <taxon>Agaricomycotina</taxon>
        <taxon>Agaricomycetes</taxon>
        <taxon>Agaricomycetidae</taxon>
        <taxon>Boletales</taxon>
        <taxon>Boletineae</taxon>
        <taxon>Boletaceae</taxon>
        <taxon>Boletoideae</taxon>
        <taxon>Boletus</taxon>
    </lineage>
</organism>
<reference evidence="2" key="2">
    <citation type="journal article" date="2020" name="Nat. Commun.">
        <title>Large-scale genome sequencing of mycorrhizal fungi provides insights into the early evolution of symbiotic traits.</title>
        <authorList>
            <person name="Miyauchi S."/>
            <person name="Kiss E."/>
            <person name="Kuo A."/>
            <person name="Drula E."/>
            <person name="Kohler A."/>
            <person name="Sanchez-Garcia M."/>
            <person name="Morin E."/>
            <person name="Andreopoulos B."/>
            <person name="Barry K.W."/>
            <person name="Bonito G."/>
            <person name="Buee M."/>
            <person name="Carver A."/>
            <person name="Chen C."/>
            <person name="Cichocki N."/>
            <person name="Clum A."/>
            <person name="Culley D."/>
            <person name="Crous P.W."/>
            <person name="Fauchery L."/>
            <person name="Girlanda M."/>
            <person name="Hayes R.D."/>
            <person name="Keri Z."/>
            <person name="LaButti K."/>
            <person name="Lipzen A."/>
            <person name="Lombard V."/>
            <person name="Magnuson J."/>
            <person name="Maillard F."/>
            <person name="Murat C."/>
            <person name="Nolan M."/>
            <person name="Ohm R.A."/>
            <person name="Pangilinan J."/>
            <person name="Pereira M.F."/>
            <person name="Perotto S."/>
            <person name="Peter M."/>
            <person name="Pfister S."/>
            <person name="Riley R."/>
            <person name="Sitrit Y."/>
            <person name="Stielow J.B."/>
            <person name="Szollosi G."/>
            <person name="Zifcakova L."/>
            <person name="Stursova M."/>
            <person name="Spatafora J.W."/>
            <person name="Tedersoo L."/>
            <person name="Vaario L.M."/>
            <person name="Yamada A."/>
            <person name="Yan M."/>
            <person name="Wang P."/>
            <person name="Xu J."/>
            <person name="Bruns T."/>
            <person name="Baldrian P."/>
            <person name="Vilgalys R."/>
            <person name="Dunand C."/>
            <person name="Henrissat B."/>
            <person name="Grigoriev I.V."/>
            <person name="Hibbett D."/>
            <person name="Nagy L.G."/>
            <person name="Martin F.M."/>
        </authorList>
    </citation>
    <scope>NUCLEOTIDE SEQUENCE</scope>
    <source>
        <strain evidence="2">BED1</strain>
    </source>
</reference>
<dbReference type="AlphaFoldDB" id="A0AAD4BNG5"/>
<name>A0AAD4BNG5_BOLED</name>
<feature type="region of interest" description="Disordered" evidence="1">
    <location>
        <begin position="118"/>
        <end position="137"/>
    </location>
</feature>
<sequence length="180" mass="20785">MWIKPKARSNCNGNNNESLDSRRGDTVKYRQLDHWTTGESGTCSKLACCRHLPKRCYSQPSTTLMVGKGVRVRLRVPEPNKKSSVNRIVLAYPPNLGLGPIRVRIRLENRRHCRAQLRRRRPAHPVPRPSLRASSHDQRSRRSGFVICIWSHLLSYYPATWDALQKHTECFKVLSISHHT</sequence>
<dbReference type="Proteomes" id="UP001194468">
    <property type="component" value="Unassembled WGS sequence"/>
</dbReference>
<protein>
    <submittedName>
        <fullName evidence="2">Uncharacterized protein</fullName>
    </submittedName>
</protein>
<proteinExistence type="predicted"/>
<evidence type="ECO:0000313" key="3">
    <source>
        <dbReference type="Proteomes" id="UP001194468"/>
    </source>
</evidence>
<comment type="caution">
    <text evidence="2">The sequence shown here is derived from an EMBL/GenBank/DDBJ whole genome shotgun (WGS) entry which is preliminary data.</text>
</comment>